<comment type="cofactor">
    <cofactor evidence="1 10">
        <name>heme</name>
        <dbReference type="ChEBI" id="CHEBI:30413"/>
    </cofactor>
</comment>
<dbReference type="InterPro" id="IPR051996">
    <property type="entry name" value="Cytochrome_P450_78A"/>
</dbReference>
<dbReference type="InterPro" id="IPR002401">
    <property type="entry name" value="Cyt_P450_E_grp-I"/>
</dbReference>
<feature type="transmembrane region" description="Helical" evidence="12">
    <location>
        <begin position="42"/>
        <end position="67"/>
    </location>
</feature>
<reference evidence="13" key="1">
    <citation type="submission" date="2015-02" db="EMBL/GenBank/DDBJ databases">
        <title>A transcriptome of Wollemia nobilis - a relic of Gondwana.</title>
        <authorList>
            <person name="Chia J.Y."/>
            <person name="Leong Y.S."/>
            <person name="Abdul Karim S."/>
            <person name="Wan Azmi N."/>
            <person name="Hercus R."/>
            <person name="Croft L."/>
        </authorList>
    </citation>
    <scope>NUCLEOTIDE SEQUENCE</scope>
    <source>
        <strain evidence="13">MaeBrown</strain>
        <tissue evidence="13">Leaf</tissue>
    </source>
</reference>
<keyword evidence="12" id="KW-0812">Transmembrane</keyword>
<comment type="similarity">
    <text evidence="3 11">Belongs to the cytochrome P450 family.</text>
</comment>
<keyword evidence="12" id="KW-0472">Membrane</keyword>
<dbReference type="InterPro" id="IPR036396">
    <property type="entry name" value="Cyt_P450_sf"/>
</dbReference>
<keyword evidence="5 10" id="KW-0479">Metal-binding</keyword>
<proteinExistence type="inferred from homology"/>
<dbReference type="Gene3D" id="1.10.630.10">
    <property type="entry name" value="Cytochrome P450"/>
    <property type="match status" value="1"/>
</dbReference>
<dbReference type="AlphaFoldDB" id="A0A0C9RQ42"/>
<dbReference type="GO" id="GO:0020037">
    <property type="term" value="F:heme binding"/>
    <property type="evidence" value="ECO:0007669"/>
    <property type="project" value="InterPro"/>
</dbReference>
<keyword evidence="9" id="KW-0876">Taxol biosynthesis</keyword>
<dbReference type="CDD" id="cd11076">
    <property type="entry name" value="CYP78"/>
    <property type="match status" value="1"/>
</dbReference>
<keyword evidence="8 11" id="KW-0503">Monooxygenase</keyword>
<dbReference type="PRINTS" id="PR00385">
    <property type="entry name" value="P450"/>
</dbReference>
<dbReference type="PRINTS" id="PR00463">
    <property type="entry name" value="EP450I"/>
</dbReference>
<dbReference type="InterPro" id="IPR001128">
    <property type="entry name" value="Cyt_P450"/>
</dbReference>
<dbReference type="EMBL" id="GCHU01003734">
    <property type="protein sequence ID" value="JAG89126.1"/>
    <property type="molecule type" value="Transcribed_RNA"/>
</dbReference>
<accession>A0A0C9RQ42</accession>
<evidence type="ECO:0000256" key="12">
    <source>
        <dbReference type="SAM" id="Phobius"/>
    </source>
</evidence>
<evidence type="ECO:0000256" key="3">
    <source>
        <dbReference type="ARBA" id="ARBA00010617"/>
    </source>
</evidence>
<dbReference type="InterPro" id="IPR017972">
    <property type="entry name" value="Cyt_P450_CS"/>
</dbReference>
<evidence type="ECO:0000256" key="4">
    <source>
        <dbReference type="ARBA" id="ARBA00022617"/>
    </source>
</evidence>
<dbReference type="PANTHER" id="PTHR47946">
    <property type="entry name" value="CYTOCHROME P450 78A7-RELATED"/>
    <property type="match status" value="1"/>
</dbReference>
<evidence type="ECO:0000256" key="5">
    <source>
        <dbReference type="ARBA" id="ARBA00022723"/>
    </source>
</evidence>
<protein>
    <submittedName>
        <fullName evidence="13">TSA: Wollemia nobilis Ref_Wollemi_Transcript_3764_2238 transcribed RNA sequence</fullName>
    </submittedName>
</protein>
<evidence type="ECO:0000256" key="6">
    <source>
        <dbReference type="ARBA" id="ARBA00023002"/>
    </source>
</evidence>
<keyword evidence="6 11" id="KW-0560">Oxidoreductase</keyword>
<evidence type="ECO:0000256" key="10">
    <source>
        <dbReference type="PIRSR" id="PIRSR602401-1"/>
    </source>
</evidence>
<name>A0A0C9RQ42_9CONI</name>
<feature type="binding site" description="axial binding residue" evidence="10">
    <location>
        <position position="494"/>
    </location>
    <ligand>
        <name>heme</name>
        <dbReference type="ChEBI" id="CHEBI:30413"/>
    </ligand>
    <ligandPart>
        <name>Fe</name>
        <dbReference type="ChEBI" id="CHEBI:18248"/>
    </ligandPart>
</feature>
<evidence type="ECO:0000256" key="9">
    <source>
        <dbReference type="ARBA" id="ARBA00023059"/>
    </source>
</evidence>
<evidence type="ECO:0000256" key="2">
    <source>
        <dbReference type="ARBA" id="ARBA00005122"/>
    </source>
</evidence>
<dbReference type="UniPathway" id="UPA00842"/>
<evidence type="ECO:0000256" key="8">
    <source>
        <dbReference type="ARBA" id="ARBA00023033"/>
    </source>
</evidence>
<dbReference type="SUPFAM" id="SSF48264">
    <property type="entry name" value="Cytochrome P450"/>
    <property type="match status" value="1"/>
</dbReference>
<evidence type="ECO:0000256" key="7">
    <source>
        <dbReference type="ARBA" id="ARBA00023004"/>
    </source>
</evidence>
<organism evidence="13">
    <name type="scientific">Wollemia nobilis</name>
    <dbReference type="NCBI Taxonomy" id="56998"/>
    <lineage>
        <taxon>Eukaryota</taxon>
        <taxon>Viridiplantae</taxon>
        <taxon>Streptophyta</taxon>
        <taxon>Embryophyta</taxon>
        <taxon>Tracheophyta</taxon>
        <taxon>Spermatophyta</taxon>
        <taxon>Pinopsida</taxon>
        <taxon>Pinidae</taxon>
        <taxon>Conifers II</taxon>
        <taxon>Araucariales</taxon>
        <taxon>Araucariaceae</taxon>
        <taxon>Wollemia</taxon>
    </lineage>
</organism>
<dbReference type="GO" id="GO:0004497">
    <property type="term" value="F:monooxygenase activity"/>
    <property type="evidence" value="ECO:0007669"/>
    <property type="project" value="UniProtKB-KW"/>
</dbReference>
<sequence length="551" mass="61220">MESCGSSGGGGGWWLYAIPLFAKDGRGYFLQSPGDVFSTWPMYVALVVAALCAVVVAWSTPGGCAWASRQKKKKGTAAIPGPRGFPIIGSLLDMSRGLAHRNLAQLAHLHDAKKLMAFSLGSTPTVITSDPDVSRELLNSPDFADRPLKQSAQQLMFGRAIGFAPNGEYWRMLRRISASCLFAPRRIAAHEPGRQADAAAMLVNINKEYASNGVVRLRRHVQGAALNNIMGSVFGKRFDVCGESDEVKMLRRMVDEGFELLGAFNWADHLPWLRFLDPLRIHERCARLVPRVRTFVRNIIEEHRQGGCGKDKDAVAESDFVDVLLSLQGEDKLDDEDMISVLWEMIFRGTDTTALLTEWTMAEMVLNPEVQRKVQRELDSVVGRKRSVRDEDIPSLPYLQAVVKETLRVHPPGPLLSWARLCTKDAKVADGMFCIPVGTTTMVNMWSITHDPQIWDSPQEFRAERFVVSEGGENVDVRGNDLRLAPFGAGRRVCPGKALGLSTVNLWVAKLLHHFQWVAHPRHPVDLSEVLKLSCEMAHPLHAVPLVRVPL</sequence>
<keyword evidence="7 10" id="KW-0408">Iron</keyword>
<keyword evidence="12" id="KW-1133">Transmembrane helix</keyword>
<dbReference type="GO" id="GO:0016705">
    <property type="term" value="F:oxidoreductase activity, acting on paired donors, with incorporation or reduction of molecular oxygen"/>
    <property type="evidence" value="ECO:0007669"/>
    <property type="project" value="InterPro"/>
</dbReference>
<comment type="pathway">
    <text evidence="2">Alkaloid biosynthesis; taxol biosynthesis.</text>
</comment>
<evidence type="ECO:0000313" key="13">
    <source>
        <dbReference type="EMBL" id="JAG89126.1"/>
    </source>
</evidence>
<keyword evidence="4 10" id="KW-0349">Heme</keyword>
<evidence type="ECO:0000256" key="11">
    <source>
        <dbReference type="RuleBase" id="RU000461"/>
    </source>
</evidence>
<dbReference type="FunFam" id="1.10.630.10:FF:000016">
    <property type="entry name" value="Cytochrome P450 78A5"/>
    <property type="match status" value="1"/>
</dbReference>
<dbReference type="PROSITE" id="PS00086">
    <property type="entry name" value="CYTOCHROME_P450"/>
    <property type="match status" value="1"/>
</dbReference>
<evidence type="ECO:0000256" key="1">
    <source>
        <dbReference type="ARBA" id="ARBA00001971"/>
    </source>
</evidence>
<dbReference type="PANTHER" id="PTHR47946:SF6">
    <property type="entry name" value="CYTOCHROME P450 78A7"/>
    <property type="match status" value="1"/>
</dbReference>
<dbReference type="Pfam" id="PF00067">
    <property type="entry name" value="p450"/>
    <property type="match status" value="1"/>
</dbReference>
<dbReference type="GO" id="GO:0042617">
    <property type="term" value="P:paclitaxel biosynthetic process"/>
    <property type="evidence" value="ECO:0007669"/>
    <property type="project" value="UniProtKB-UniPathway"/>
</dbReference>
<dbReference type="GO" id="GO:0005506">
    <property type="term" value="F:iron ion binding"/>
    <property type="evidence" value="ECO:0007669"/>
    <property type="project" value="InterPro"/>
</dbReference>